<sequence>MLWCPGPCQGGACACRHTPPRPHVGGSFHSGTEMSNSNGNCDPAVNNPGKNDRPTGVILEGAIFGWVLACHEVPASTSVYLSTYSSPDLPPATGDRNSFTHVWTLLISRQRIKIIDTRPRPRHLGGIRKIVALVGPCCASVLDAGAGQLQQSFDTGHGRVLMNVRSSLSQQPAAVTEEDDTYSGPRPWANRHLLSATRLHGALLGALPSVRFQLSATALVHCYPV</sequence>
<name>A0AA39Z9E6_9PEZI</name>
<accession>A0AA39Z9E6</accession>
<keyword evidence="3" id="KW-1185">Reference proteome</keyword>
<evidence type="ECO:0000256" key="1">
    <source>
        <dbReference type="SAM" id="MobiDB-lite"/>
    </source>
</evidence>
<reference evidence="2" key="1">
    <citation type="submission" date="2023-06" db="EMBL/GenBank/DDBJ databases">
        <title>Genome-scale phylogeny and comparative genomics of the fungal order Sordariales.</title>
        <authorList>
            <consortium name="Lawrence Berkeley National Laboratory"/>
            <person name="Hensen N."/>
            <person name="Bonometti L."/>
            <person name="Westerberg I."/>
            <person name="Brannstrom I.O."/>
            <person name="Guillou S."/>
            <person name="Cros-Aarteil S."/>
            <person name="Calhoun S."/>
            <person name="Haridas S."/>
            <person name="Kuo A."/>
            <person name="Mondo S."/>
            <person name="Pangilinan J."/>
            <person name="Riley R."/>
            <person name="Labutti K."/>
            <person name="Andreopoulos B."/>
            <person name="Lipzen A."/>
            <person name="Chen C."/>
            <person name="Yanf M."/>
            <person name="Daum C."/>
            <person name="Ng V."/>
            <person name="Clum A."/>
            <person name="Steindorff A."/>
            <person name="Ohm R."/>
            <person name="Martin F."/>
            <person name="Silar P."/>
            <person name="Natvig D."/>
            <person name="Lalanne C."/>
            <person name="Gautier V."/>
            <person name="Ament-Velasquez S.L."/>
            <person name="Kruys A."/>
            <person name="Hutchinson M.I."/>
            <person name="Powell A.J."/>
            <person name="Barry K."/>
            <person name="Miller A.N."/>
            <person name="Grigoriev I.V."/>
            <person name="Debuchy R."/>
            <person name="Gladieux P."/>
            <person name="Thoren M.H."/>
            <person name="Johannesson H."/>
        </authorList>
    </citation>
    <scope>NUCLEOTIDE SEQUENCE</scope>
    <source>
        <strain evidence="2">CBS 307.81</strain>
    </source>
</reference>
<evidence type="ECO:0000313" key="2">
    <source>
        <dbReference type="EMBL" id="KAK0666666.1"/>
    </source>
</evidence>
<gene>
    <name evidence="2" type="ORF">QBC41DRAFT_147099</name>
</gene>
<comment type="caution">
    <text evidence="2">The sequence shown here is derived from an EMBL/GenBank/DDBJ whole genome shotgun (WGS) entry which is preliminary data.</text>
</comment>
<protein>
    <submittedName>
        <fullName evidence="2">Uncharacterized protein</fullName>
    </submittedName>
</protein>
<organism evidence="2 3">
    <name type="scientific">Cercophora samala</name>
    <dbReference type="NCBI Taxonomy" id="330535"/>
    <lineage>
        <taxon>Eukaryota</taxon>
        <taxon>Fungi</taxon>
        <taxon>Dikarya</taxon>
        <taxon>Ascomycota</taxon>
        <taxon>Pezizomycotina</taxon>
        <taxon>Sordariomycetes</taxon>
        <taxon>Sordariomycetidae</taxon>
        <taxon>Sordariales</taxon>
        <taxon>Lasiosphaeriaceae</taxon>
        <taxon>Cercophora</taxon>
    </lineage>
</organism>
<feature type="compositionally biased region" description="Polar residues" evidence="1">
    <location>
        <begin position="29"/>
        <end position="40"/>
    </location>
</feature>
<feature type="region of interest" description="Disordered" evidence="1">
    <location>
        <begin position="26"/>
        <end position="49"/>
    </location>
</feature>
<dbReference type="EMBL" id="JAULSY010000084">
    <property type="protein sequence ID" value="KAK0666666.1"/>
    <property type="molecule type" value="Genomic_DNA"/>
</dbReference>
<dbReference type="Proteomes" id="UP001174997">
    <property type="component" value="Unassembled WGS sequence"/>
</dbReference>
<dbReference type="AlphaFoldDB" id="A0AA39Z9E6"/>
<evidence type="ECO:0000313" key="3">
    <source>
        <dbReference type="Proteomes" id="UP001174997"/>
    </source>
</evidence>
<proteinExistence type="predicted"/>